<dbReference type="CDD" id="cd02767">
    <property type="entry name" value="MopB_ydeP"/>
    <property type="match status" value="1"/>
</dbReference>
<sequence>MKKKIESYQGAAGGWGAVKSVANAVRKQMDIRQDVIAMFDMNKPEGFDCPGCAWPDPKHSASFDICENGAKAIAWEVTDKQVNASFFAENTVQSLLTWGDHELEAAGRLTQPLKYDDVSDCYKPLSWQQAFDEIGARLQSYSDPNQVEFYTSGRTSNEAAFLYQLFAREYGSNNFPDCSNMCHEPTSVGLAASIGVGKGTVLLEDFEKCDLVICIGHNPGTNHPRMLTSLRALVKRGAKMIAINPLQERGLERFTAPQNPFEMLTNSETQLASAYYNVRIGGDMALLKGMMRLLIERDDAASAAGRPSLLDDEFIQTHTVGFDELRRDVLNSEWKDIERISGLSQTQIAELADAYAAAERTIICYGMGITQHEHGTQNVQQLVNLLLMKGNIGKPGAGICPLRGHSNVQGDRTVGITEKPSAEFLDRLCERYGFTPPHAPGHAAIASMQAICTGQARALICMGGNFALAMPDREASAVPLTQLDLAVHVATKLNRSHLLTARHSYILPVLGRSEIDMPKKRCAGGNR</sequence>
<keyword evidence="2" id="KW-0560">Oxidoreductase</keyword>
<dbReference type="GO" id="GO:0008863">
    <property type="term" value="F:formate dehydrogenase (NAD+) activity"/>
    <property type="evidence" value="ECO:0007669"/>
    <property type="project" value="InterPro"/>
</dbReference>
<organism evidence="2 3">
    <name type="scientific">Escherichia coli</name>
    <dbReference type="NCBI Taxonomy" id="562"/>
    <lineage>
        <taxon>Bacteria</taxon>
        <taxon>Pseudomonadati</taxon>
        <taxon>Pseudomonadota</taxon>
        <taxon>Gammaproteobacteria</taxon>
        <taxon>Enterobacterales</taxon>
        <taxon>Enterobacteriaceae</taxon>
        <taxon>Escherichia</taxon>
    </lineage>
</organism>
<accession>A0A484X6Y1</accession>
<dbReference type="Gene3D" id="3.40.50.740">
    <property type="match status" value="1"/>
</dbReference>
<feature type="domain" description="Molybdopterin oxidoreductase" evidence="1">
    <location>
        <begin position="108"/>
        <end position="485"/>
    </location>
</feature>
<dbReference type="EC" id="1.2.1.2" evidence="2"/>
<dbReference type="PANTHER" id="PTHR43105">
    <property type="entry name" value="RESPIRATORY NITRATE REDUCTASE"/>
    <property type="match status" value="1"/>
</dbReference>
<dbReference type="Proteomes" id="UP000372890">
    <property type="component" value="Unassembled WGS sequence"/>
</dbReference>
<dbReference type="Pfam" id="PF00384">
    <property type="entry name" value="Molybdopterin"/>
    <property type="match status" value="1"/>
</dbReference>
<dbReference type="InterPro" id="IPR041953">
    <property type="entry name" value="YdeP_MopB"/>
</dbReference>
<dbReference type="AlphaFoldDB" id="A0A484X6Y1"/>
<dbReference type="InterPro" id="IPR006656">
    <property type="entry name" value="Mopterin_OxRdtase"/>
</dbReference>
<dbReference type="PANTHER" id="PTHR43105:SF4">
    <property type="entry name" value="PROTEIN YDEP"/>
    <property type="match status" value="1"/>
</dbReference>
<evidence type="ECO:0000259" key="1">
    <source>
        <dbReference type="Pfam" id="PF00384"/>
    </source>
</evidence>
<dbReference type="GO" id="GO:0051539">
    <property type="term" value="F:4 iron, 4 sulfur cluster binding"/>
    <property type="evidence" value="ECO:0007669"/>
    <property type="project" value="InterPro"/>
</dbReference>
<reference evidence="2 3" key="1">
    <citation type="submission" date="2019-03" db="EMBL/GenBank/DDBJ databases">
        <authorList>
            <consortium name="Pathogen Informatics"/>
        </authorList>
    </citation>
    <scope>NUCLEOTIDE SEQUENCE [LARGE SCALE GENOMIC DNA]</scope>
    <source>
        <strain evidence="2 3">NCTC9001</strain>
    </source>
</reference>
<evidence type="ECO:0000313" key="2">
    <source>
        <dbReference type="EMBL" id="VFS18967.1"/>
    </source>
</evidence>
<dbReference type="InterPro" id="IPR010046">
    <property type="entry name" value="Mopterin_OxRdtse_a_bac"/>
</dbReference>
<evidence type="ECO:0000313" key="3">
    <source>
        <dbReference type="Proteomes" id="UP000372890"/>
    </source>
</evidence>
<name>A0A484X6Y1_ECOLX</name>
<dbReference type="EMBL" id="CAADIS010000004">
    <property type="protein sequence ID" value="VFS18967.1"/>
    <property type="molecule type" value="Genomic_DNA"/>
</dbReference>
<dbReference type="GO" id="GO:0016020">
    <property type="term" value="C:membrane"/>
    <property type="evidence" value="ECO:0007669"/>
    <property type="project" value="TreeGrafter"/>
</dbReference>
<dbReference type="NCBIfam" id="TIGR01701">
    <property type="entry name" value="Fdhalpha-like"/>
    <property type="match status" value="1"/>
</dbReference>
<dbReference type="GO" id="GO:0030151">
    <property type="term" value="F:molybdenum ion binding"/>
    <property type="evidence" value="ECO:0007669"/>
    <property type="project" value="InterPro"/>
</dbReference>
<protein>
    <submittedName>
        <fullName evidence="2">Putative molybdopterin-binding oxidoreductase</fullName>
        <ecNumber evidence="2">1.2.1.2</ecNumber>
    </submittedName>
</protein>
<gene>
    <name evidence="2" type="primary">fdhF_1</name>
    <name evidence="2" type="ORF">NCTC9001_03075</name>
</gene>
<dbReference type="SUPFAM" id="SSF53706">
    <property type="entry name" value="Formate dehydrogenase/DMSO reductase, domains 1-3"/>
    <property type="match status" value="1"/>
</dbReference>
<dbReference type="Gene3D" id="3.40.228.10">
    <property type="entry name" value="Dimethylsulfoxide Reductase, domain 2"/>
    <property type="match status" value="1"/>
</dbReference>
<dbReference type="InterPro" id="IPR050123">
    <property type="entry name" value="Prok_molybdopt-oxidoreductase"/>
</dbReference>
<proteinExistence type="predicted"/>